<dbReference type="STRING" id="249408.BOO71_0015199"/>
<feature type="region of interest" description="Disordered" evidence="1">
    <location>
        <begin position="1"/>
        <end position="46"/>
    </location>
</feature>
<dbReference type="Gene3D" id="3.30.70.270">
    <property type="match status" value="1"/>
</dbReference>
<dbReference type="PANTHER" id="PTHR44757:SF2">
    <property type="entry name" value="BIOFILM ARCHITECTURE MAINTENANCE PROTEIN MBAA"/>
    <property type="match status" value="1"/>
</dbReference>
<dbReference type="SMART" id="SM00052">
    <property type="entry name" value="EAL"/>
    <property type="match status" value="1"/>
</dbReference>
<gene>
    <name evidence="4" type="ORF">BOO71_0015199</name>
</gene>
<accession>A0A1U7NQZ4</accession>
<dbReference type="InterPro" id="IPR035965">
    <property type="entry name" value="PAS-like_dom_sf"/>
</dbReference>
<dbReference type="AlphaFoldDB" id="A0A1U7NQZ4"/>
<dbReference type="InterPro" id="IPR029787">
    <property type="entry name" value="Nucleotide_cyclase"/>
</dbReference>
<dbReference type="RefSeq" id="WP_254843298.1">
    <property type="nucleotide sequence ID" value="NZ_MSTI01000185.1"/>
</dbReference>
<keyword evidence="5" id="KW-1185">Reference proteome</keyword>
<dbReference type="eggNOG" id="COG2199">
    <property type="taxonomic scope" value="Bacteria"/>
</dbReference>
<dbReference type="SUPFAM" id="SSF55073">
    <property type="entry name" value="Nucleotide cyclase"/>
    <property type="match status" value="1"/>
</dbReference>
<dbReference type="InterPro" id="IPR013656">
    <property type="entry name" value="PAS_4"/>
</dbReference>
<dbReference type="SUPFAM" id="SSF55785">
    <property type="entry name" value="PYP-like sensor domain (PAS domain)"/>
    <property type="match status" value="2"/>
</dbReference>
<evidence type="ECO:0000259" key="3">
    <source>
        <dbReference type="PROSITE" id="PS50887"/>
    </source>
</evidence>
<dbReference type="InterPro" id="IPR035919">
    <property type="entry name" value="EAL_sf"/>
</dbReference>
<dbReference type="InterPro" id="IPR001633">
    <property type="entry name" value="EAL_dom"/>
</dbReference>
<evidence type="ECO:0000259" key="2">
    <source>
        <dbReference type="PROSITE" id="PS50883"/>
    </source>
</evidence>
<dbReference type="CDD" id="cd01949">
    <property type="entry name" value="GGDEF"/>
    <property type="match status" value="1"/>
</dbReference>
<comment type="caution">
    <text evidence="4">The sequence shown here is derived from an EMBL/GenBank/DDBJ whole genome shotgun (WGS) entry which is preliminary data.</text>
</comment>
<evidence type="ECO:0000256" key="1">
    <source>
        <dbReference type="SAM" id="MobiDB-lite"/>
    </source>
</evidence>
<dbReference type="EMBL" id="MSTI01000185">
    <property type="protein sequence ID" value="OLV15336.1"/>
    <property type="molecule type" value="Genomic_DNA"/>
</dbReference>
<feature type="domain" description="EAL" evidence="2">
    <location>
        <begin position="698"/>
        <end position="951"/>
    </location>
</feature>
<sequence>MTPSLSKSKRAAPDPVTGKRTSRPAPIQISAPVQAPVHVPSTDHSSSALHTALRDLLRVHAPEAALLARVGGTVLHLQNDVMELCGPELEPPEAWLESGEMTWLSRDGELLGLLWSDGGPEGKPVSATATEVLTMLLAASRPDGAGREAEVLVTQLPVATAWLTPELVFRRVSRPFLELLDISDAGVLGRTVAEVLPGHPALVQALQGAVAGRSVRLPDALLSARGADTAPRWVRGEARPYLGGWGAGVMLTLQDVSGEYERAARVSALLDTRTPAALLTEDGTVLHASPGLSELAPQVPGQPVPVLIGAPLWDWPGFDSTSVAAARDLVRLAAAGGEAQADLTLAGGETLTLSVRRSAASGLLVAESVGAPVGGAAPLGLITQMLALSEDATVLVDAAGRAQLINERAALLLGVEASRLVGLGLTRVLGELGVKVFSPDGQPLALPDWRSLPSPACREVLLALPGHSLRHMELRVTPVGPETGRRETSNRGNAQSGGLLLTLRDVTVLRRAEAKMHHDARHDALTGLHNRVGLREDLAALEKTESETAGLETVGLETAKTPAGALVCLNIDGFGALNTALGRVTCDRLLIGLAARLSDVAGGKGGSAARLEGGTFAVLLPGLDIHDALEAVQRALSVPLRCGPRETPLTFALGVAALGGTIEDSISNAEIAVRHARQQGRGGLGFYTPALRAGVRSAYALEEDLRGALTAREFTLLYQPVLGLKSGKPLGAESLLRWQHPELGLLLPHSFLEVAGRSELITHIGEWVVEEAVASRDRVRAACGEAHPEWQVSVNLSLEELRRSEGLSRLLPLLSAQGAPDIEVTAGSLLDHSEETLGMLEQLRSHGARLSVDDFGDGAGSNLSALTRFPLDAIKLHPTLTARLPGDPRVVTLVASTIDLAHRLGLKVVAVGVERSEQLDILRELGCDAAQGYGVCPPLPETELLAWLAER</sequence>
<dbReference type="PANTHER" id="PTHR44757">
    <property type="entry name" value="DIGUANYLATE CYCLASE DGCP"/>
    <property type="match status" value="1"/>
</dbReference>
<dbReference type="eggNOG" id="COG2200">
    <property type="taxonomic scope" value="Bacteria"/>
</dbReference>
<dbReference type="InterPro" id="IPR000160">
    <property type="entry name" value="GGDEF_dom"/>
</dbReference>
<dbReference type="InterPro" id="IPR052155">
    <property type="entry name" value="Biofilm_reg_signaling"/>
</dbReference>
<evidence type="ECO:0000313" key="4">
    <source>
        <dbReference type="EMBL" id="OLV15336.1"/>
    </source>
</evidence>
<reference evidence="4 5" key="1">
    <citation type="submission" date="2017-01" db="EMBL/GenBank/DDBJ databases">
        <title>Genome Analysis of Deinococcus marmoris KOPRI26562.</title>
        <authorList>
            <person name="Kim J.H."/>
            <person name="Oh H.-M."/>
        </authorList>
    </citation>
    <scope>NUCLEOTIDE SEQUENCE [LARGE SCALE GENOMIC DNA]</scope>
    <source>
        <strain evidence="4 5">KOPRI26562</strain>
    </source>
</reference>
<dbReference type="Pfam" id="PF00563">
    <property type="entry name" value="EAL"/>
    <property type="match status" value="1"/>
</dbReference>
<dbReference type="Pfam" id="PF00990">
    <property type="entry name" value="GGDEF"/>
    <property type="match status" value="1"/>
</dbReference>
<dbReference type="SUPFAM" id="SSF141868">
    <property type="entry name" value="EAL domain-like"/>
    <property type="match status" value="1"/>
</dbReference>
<feature type="domain" description="GGDEF" evidence="3">
    <location>
        <begin position="562"/>
        <end position="689"/>
    </location>
</feature>
<dbReference type="PROSITE" id="PS50887">
    <property type="entry name" value="GGDEF"/>
    <property type="match status" value="1"/>
</dbReference>
<dbReference type="Gene3D" id="3.20.20.450">
    <property type="entry name" value="EAL domain"/>
    <property type="match status" value="1"/>
</dbReference>
<dbReference type="CDD" id="cd01948">
    <property type="entry name" value="EAL"/>
    <property type="match status" value="1"/>
</dbReference>
<dbReference type="SMART" id="SM00267">
    <property type="entry name" value="GGDEF"/>
    <property type="match status" value="1"/>
</dbReference>
<dbReference type="InterPro" id="IPR043128">
    <property type="entry name" value="Rev_trsase/Diguanyl_cyclase"/>
</dbReference>
<dbReference type="Proteomes" id="UP000186607">
    <property type="component" value="Unassembled WGS sequence"/>
</dbReference>
<protein>
    <submittedName>
        <fullName evidence="4">Uncharacterized protein</fullName>
    </submittedName>
</protein>
<organism evidence="4 5">
    <name type="scientific">Deinococcus marmoris</name>
    <dbReference type="NCBI Taxonomy" id="249408"/>
    <lineage>
        <taxon>Bacteria</taxon>
        <taxon>Thermotogati</taxon>
        <taxon>Deinococcota</taxon>
        <taxon>Deinococci</taxon>
        <taxon>Deinococcales</taxon>
        <taxon>Deinococcaceae</taxon>
        <taxon>Deinococcus</taxon>
    </lineage>
</organism>
<name>A0A1U7NQZ4_9DEIO</name>
<proteinExistence type="predicted"/>
<evidence type="ECO:0000313" key="5">
    <source>
        <dbReference type="Proteomes" id="UP000186607"/>
    </source>
</evidence>
<dbReference type="Pfam" id="PF08448">
    <property type="entry name" value="PAS_4"/>
    <property type="match status" value="1"/>
</dbReference>
<dbReference type="Gene3D" id="3.30.450.20">
    <property type="entry name" value="PAS domain"/>
    <property type="match status" value="2"/>
</dbReference>
<dbReference type="PROSITE" id="PS50883">
    <property type="entry name" value="EAL"/>
    <property type="match status" value="1"/>
</dbReference>